<reference evidence="2 3" key="1">
    <citation type="submission" date="2018-11" db="EMBL/GenBank/DDBJ databases">
        <authorList>
            <consortium name="Pathogen Informatics"/>
        </authorList>
    </citation>
    <scope>NUCLEOTIDE SEQUENCE [LARGE SCALE GENOMIC DNA]</scope>
</reference>
<keyword evidence="1" id="KW-0472">Membrane</keyword>
<name>A0A3P7NGG8_DIBLA</name>
<feature type="transmembrane region" description="Helical" evidence="1">
    <location>
        <begin position="63"/>
        <end position="81"/>
    </location>
</feature>
<evidence type="ECO:0000313" key="2">
    <source>
        <dbReference type="EMBL" id="VDN30221.1"/>
    </source>
</evidence>
<accession>A0A3P7NGG8</accession>
<dbReference type="AlphaFoldDB" id="A0A3P7NGG8"/>
<keyword evidence="3" id="KW-1185">Reference proteome</keyword>
<evidence type="ECO:0000256" key="1">
    <source>
        <dbReference type="SAM" id="Phobius"/>
    </source>
</evidence>
<feature type="transmembrane region" description="Helical" evidence="1">
    <location>
        <begin position="23"/>
        <end position="42"/>
    </location>
</feature>
<protein>
    <submittedName>
        <fullName evidence="2">Uncharacterized protein</fullName>
    </submittedName>
</protein>
<dbReference type="Proteomes" id="UP000281553">
    <property type="component" value="Unassembled WGS sequence"/>
</dbReference>
<dbReference type="EMBL" id="UYRU01079569">
    <property type="protein sequence ID" value="VDN30221.1"/>
    <property type="molecule type" value="Genomic_DNA"/>
</dbReference>
<keyword evidence="1" id="KW-1133">Transmembrane helix</keyword>
<sequence length="105" mass="12216">MVLDCSERAIRWLQAHTSMRDLFIYYVCQSYLTYLSCSILLLKAKLGQPSCHIYNRPRLNRFIDVYRSALPVLMPCMLFYSQHLPGVDEKLSHFMAFAHVLAVDA</sequence>
<evidence type="ECO:0000313" key="3">
    <source>
        <dbReference type="Proteomes" id="UP000281553"/>
    </source>
</evidence>
<proteinExistence type="predicted"/>
<organism evidence="2 3">
    <name type="scientific">Dibothriocephalus latus</name>
    <name type="common">Fish tapeworm</name>
    <name type="synonym">Diphyllobothrium latum</name>
    <dbReference type="NCBI Taxonomy" id="60516"/>
    <lineage>
        <taxon>Eukaryota</taxon>
        <taxon>Metazoa</taxon>
        <taxon>Spiralia</taxon>
        <taxon>Lophotrochozoa</taxon>
        <taxon>Platyhelminthes</taxon>
        <taxon>Cestoda</taxon>
        <taxon>Eucestoda</taxon>
        <taxon>Diphyllobothriidea</taxon>
        <taxon>Diphyllobothriidae</taxon>
        <taxon>Dibothriocephalus</taxon>
    </lineage>
</organism>
<keyword evidence="1" id="KW-0812">Transmembrane</keyword>
<gene>
    <name evidence="2" type="ORF">DILT_LOCUS15501</name>
</gene>